<protein>
    <submittedName>
        <fullName evidence="1">Uncharacterized protein</fullName>
    </submittedName>
</protein>
<evidence type="ECO:0000313" key="2">
    <source>
        <dbReference type="Proteomes" id="UP000694255"/>
    </source>
</evidence>
<sequence>MTFEVLVIPYSWIHSSRPNSKFIGLRQLINRSYDKPRYKFGIIQTPRIKTVDSLLNDLSIGIDDEICIYLLLGSQTIFDKLETYHGYIRDFSKEATNVEESFQCDIPADFYHFFNLDRLDSEVNVQVVDDDFELDHNVLRRVIASVGMRSFHGESDPKSKDFELTSFTSFMRNTAPRFLEYVINECLLDPERFGLLSRKGNLHDFESITLHADVIEEHNLVPYYVQNCGFEKSNKQSIKLTIDENKRAASGVLEDGILASRDFHIGFIHRTINIKQNRTV</sequence>
<dbReference type="OrthoDB" id="4062597at2759"/>
<proteinExistence type="predicted"/>
<keyword evidence="2" id="KW-1185">Reference proteome</keyword>
<dbReference type="Proteomes" id="UP000694255">
    <property type="component" value="Unassembled WGS sequence"/>
</dbReference>
<dbReference type="AlphaFoldDB" id="A0A8J5UHD2"/>
<reference evidence="1 2" key="1">
    <citation type="journal article" date="2021" name="DNA Res.">
        <title>Genome analysis of Candida subhashii reveals its hybrid nature and dual mitochondrial genome conformations.</title>
        <authorList>
            <person name="Mixao V."/>
            <person name="Hegedusova E."/>
            <person name="Saus E."/>
            <person name="Pryszcz L.P."/>
            <person name="Cillingova A."/>
            <person name="Nosek J."/>
            <person name="Gabaldon T."/>
        </authorList>
    </citation>
    <scope>NUCLEOTIDE SEQUENCE [LARGE SCALE GENOMIC DNA]</scope>
    <source>
        <strain evidence="1 2">CBS 10753</strain>
    </source>
</reference>
<comment type="caution">
    <text evidence="1">The sequence shown here is derived from an EMBL/GenBank/DDBJ whole genome shotgun (WGS) entry which is preliminary data.</text>
</comment>
<dbReference type="RefSeq" id="XP_049261000.1">
    <property type="nucleotide sequence ID" value="XM_049409826.1"/>
</dbReference>
<accession>A0A8J5UHD2</accession>
<evidence type="ECO:0000313" key="1">
    <source>
        <dbReference type="EMBL" id="KAG7660767.1"/>
    </source>
</evidence>
<gene>
    <name evidence="1" type="ORF">J8A68_005729</name>
</gene>
<organism evidence="1 2">
    <name type="scientific">[Candida] subhashii</name>
    <dbReference type="NCBI Taxonomy" id="561895"/>
    <lineage>
        <taxon>Eukaryota</taxon>
        <taxon>Fungi</taxon>
        <taxon>Dikarya</taxon>
        <taxon>Ascomycota</taxon>
        <taxon>Saccharomycotina</taxon>
        <taxon>Pichiomycetes</taxon>
        <taxon>Debaryomycetaceae</taxon>
        <taxon>Spathaspora</taxon>
    </lineage>
</organism>
<dbReference type="EMBL" id="JAGSYN010000274">
    <property type="protein sequence ID" value="KAG7660767.1"/>
    <property type="molecule type" value="Genomic_DNA"/>
</dbReference>
<dbReference type="GeneID" id="73472529"/>
<name>A0A8J5UHD2_9ASCO</name>